<sequence length="988" mass="110439">MIGCMSITLPGFNYTTYDVRRAQDVINPRTPHHNVMVVCSNLDMECQDHKYIYSRVWVVYHINVIITDAQWSTILQSEWEFLWIHWYKPLDQRSDWSTSTLDRVNFPPLTDEHSFDFLDPADVLRGCHIVPRFTAGRRHKDGLGVSACAGDKNDWCEYYINRSRHAHALSLGLGVGHVYSHCRATQAGLQQSDTPSHPFLTDIEEPADNMEVDEFEYEDEGTENGLDIEESLSSSDELLLEQFDEIQYIKDQSWPGLAVPFNGLVAATVQGGITGRSERFHFTGYLAIPPRPVLYPLYCVSNQLDALKLEITLLDYLVSSIKDHDPAYEPGQQGKEVPIYIDRRVSGVTLDWDIAWYKQGPDKIHRVYQWPQDDTDNGGNYNTLAHSADYPMGHVPVCASASSFRSAPLSRLLSIPLLVSSPCLTIAMWIEVGVTTQEMAGNTFAMAEPLTSCEQPSVMPGVYLSAPQSPVGSSVNLYSPIDSVPESWMMSSAKDASSIQVGNDASQPDVPKAVSYADTLHTILPGFPQWKQTLVCLRLKMKLALCPMTGITVITTNEMLALVSKLLTGFTSEVKHMAKLAILDTRPMFGFGLHDSAAADPSLLANKCVEFLRCFMFPHFVLLPISANGLMWLLKHEIVKSLVYYLIFCASSTSGARVVIGDEEPAIFRTAALPPVETVVFVLVTWYSALFTRLTELVKQLLGLLGETNDPGYPDLLQVLVRLFSASASFTPSTRHFLEIEHTKHALKSWLQNQGDEIVPDPLFTTTSVLFGWVDPLDLIAVLQMQLIQKAGEDLVTPPVTQPADVDLLPANCDYFELSTATHKKCEAWLATSWQFEVDFPQAHEVPELYEHLSMHDNYFLSPLMEAWFGRVTHCTYITTSSAEYKPLRTDNTESFKAKKNKTPDALKSDFSILESKKQHAQAEVDMFSEVIACTAGFQYSDDGTCTSSGTAGTFESRLPVNSSKWFDYWFEDWCSTSSVSSDASALF</sequence>
<gene>
    <name evidence="1" type="ORF">F5147DRAFT_780001</name>
</gene>
<dbReference type="EMBL" id="JABBWM010000097">
    <property type="protein sequence ID" value="KAG2091316.1"/>
    <property type="molecule type" value="Genomic_DNA"/>
</dbReference>
<keyword evidence="2" id="KW-1185">Reference proteome</keyword>
<organism evidence="1 2">
    <name type="scientific">Suillus discolor</name>
    <dbReference type="NCBI Taxonomy" id="1912936"/>
    <lineage>
        <taxon>Eukaryota</taxon>
        <taxon>Fungi</taxon>
        <taxon>Dikarya</taxon>
        <taxon>Basidiomycota</taxon>
        <taxon>Agaricomycotina</taxon>
        <taxon>Agaricomycetes</taxon>
        <taxon>Agaricomycetidae</taxon>
        <taxon>Boletales</taxon>
        <taxon>Suillineae</taxon>
        <taxon>Suillaceae</taxon>
        <taxon>Suillus</taxon>
    </lineage>
</organism>
<proteinExistence type="predicted"/>
<dbReference type="AlphaFoldDB" id="A0A9P7EVB8"/>
<name>A0A9P7EVB8_9AGAM</name>
<dbReference type="OrthoDB" id="2686678at2759"/>
<evidence type="ECO:0000313" key="2">
    <source>
        <dbReference type="Proteomes" id="UP000823399"/>
    </source>
</evidence>
<protein>
    <submittedName>
        <fullName evidence="1">Uncharacterized protein</fullName>
    </submittedName>
</protein>
<evidence type="ECO:0000313" key="1">
    <source>
        <dbReference type="EMBL" id="KAG2091316.1"/>
    </source>
</evidence>
<dbReference type="GeneID" id="64704645"/>
<reference evidence="1" key="1">
    <citation type="journal article" date="2020" name="New Phytol.">
        <title>Comparative genomics reveals dynamic genome evolution in host specialist ectomycorrhizal fungi.</title>
        <authorList>
            <person name="Lofgren L.A."/>
            <person name="Nguyen N.H."/>
            <person name="Vilgalys R."/>
            <person name="Ruytinx J."/>
            <person name="Liao H.L."/>
            <person name="Branco S."/>
            <person name="Kuo A."/>
            <person name="LaButti K."/>
            <person name="Lipzen A."/>
            <person name="Andreopoulos W."/>
            <person name="Pangilinan J."/>
            <person name="Riley R."/>
            <person name="Hundley H."/>
            <person name="Na H."/>
            <person name="Barry K."/>
            <person name="Grigoriev I.V."/>
            <person name="Stajich J.E."/>
            <person name="Kennedy P.G."/>
        </authorList>
    </citation>
    <scope>NUCLEOTIDE SEQUENCE</scope>
    <source>
        <strain evidence="1">FC423</strain>
    </source>
</reference>
<dbReference type="RefSeq" id="XP_041286488.1">
    <property type="nucleotide sequence ID" value="XM_041442386.1"/>
</dbReference>
<accession>A0A9P7EVB8</accession>
<dbReference type="Proteomes" id="UP000823399">
    <property type="component" value="Unassembled WGS sequence"/>
</dbReference>
<comment type="caution">
    <text evidence="1">The sequence shown here is derived from an EMBL/GenBank/DDBJ whole genome shotgun (WGS) entry which is preliminary data.</text>
</comment>